<dbReference type="PANTHER" id="PTHR35794:SF2">
    <property type="entry name" value="CELL DIVISION PROTEIN DIVIVA"/>
    <property type="match status" value="1"/>
</dbReference>
<feature type="coiled-coil region" evidence="7">
    <location>
        <begin position="22"/>
        <end position="63"/>
    </location>
</feature>
<dbReference type="GO" id="GO:0051301">
    <property type="term" value="P:cell division"/>
    <property type="evidence" value="ECO:0007669"/>
    <property type="project" value="UniProtKB-KW"/>
</dbReference>
<dbReference type="InterPro" id="IPR007793">
    <property type="entry name" value="DivIVA_fam"/>
</dbReference>
<dbReference type="RefSeq" id="WP_213040412.1">
    <property type="nucleotide sequence ID" value="NZ_CAJNBJ010000001.1"/>
</dbReference>
<organism evidence="9 10">
    <name type="scientific">Nitrospira defluvii</name>
    <dbReference type="NCBI Taxonomy" id="330214"/>
    <lineage>
        <taxon>Bacteria</taxon>
        <taxon>Pseudomonadati</taxon>
        <taxon>Nitrospirota</taxon>
        <taxon>Nitrospiria</taxon>
        <taxon>Nitrospirales</taxon>
        <taxon>Nitrospiraceae</taxon>
        <taxon>Nitrospira</taxon>
    </lineage>
</organism>
<keyword evidence="3" id="KW-0963">Cytoplasm</keyword>
<evidence type="ECO:0000256" key="7">
    <source>
        <dbReference type="SAM" id="Coils"/>
    </source>
</evidence>
<dbReference type="Pfam" id="PF05103">
    <property type="entry name" value="DivIVA"/>
    <property type="match status" value="1"/>
</dbReference>
<dbReference type="NCBIfam" id="TIGR03544">
    <property type="entry name" value="DivI1A_domain"/>
    <property type="match status" value="1"/>
</dbReference>
<comment type="subcellular location">
    <subcellularLocation>
        <location evidence="1">Cytoplasm</location>
    </subcellularLocation>
</comment>
<keyword evidence="5 7" id="KW-0175">Coiled coil</keyword>
<evidence type="ECO:0000256" key="3">
    <source>
        <dbReference type="ARBA" id="ARBA00022490"/>
    </source>
</evidence>
<keyword evidence="4 9" id="KW-0132">Cell division</keyword>
<evidence type="ECO:0000313" key="10">
    <source>
        <dbReference type="Proteomes" id="UP000675880"/>
    </source>
</evidence>
<evidence type="ECO:0000256" key="5">
    <source>
        <dbReference type="ARBA" id="ARBA00023054"/>
    </source>
</evidence>
<dbReference type="EMBL" id="CAJNBJ010000001">
    <property type="protein sequence ID" value="CAE6697629.1"/>
    <property type="molecule type" value="Genomic_DNA"/>
</dbReference>
<accession>A0ABN7KK42</accession>
<dbReference type="PANTHER" id="PTHR35794">
    <property type="entry name" value="CELL DIVISION PROTEIN DIVIVA"/>
    <property type="match status" value="1"/>
</dbReference>
<keyword evidence="6" id="KW-0131">Cell cycle</keyword>
<comment type="similarity">
    <text evidence="2">Belongs to the DivIVA family.</text>
</comment>
<reference evidence="9 10" key="1">
    <citation type="submission" date="2021-02" db="EMBL/GenBank/DDBJ databases">
        <authorList>
            <person name="Han P."/>
        </authorList>
    </citation>
    <scope>NUCLEOTIDE SEQUENCE [LARGE SCALE GENOMIC DNA]</scope>
    <source>
        <strain evidence="9">Candidatus Nitrospira sp. ZN2</strain>
    </source>
</reference>
<comment type="caution">
    <text evidence="9">The sequence shown here is derived from an EMBL/GenBank/DDBJ whole genome shotgun (WGS) entry which is preliminary data.</text>
</comment>
<keyword evidence="10" id="KW-1185">Reference proteome</keyword>
<dbReference type="InterPro" id="IPR019933">
    <property type="entry name" value="DivIVA_domain"/>
</dbReference>
<proteinExistence type="inferred from homology"/>
<dbReference type="Gene3D" id="6.10.250.660">
    <property type="match status" value="1"/>
</dbReference>
<evidence type="ECO:0000256" key="4">
    <source>
        <dbReference type="ARBA" id="ARBA00022618"/>
    </source>
</evidence>
<dbReference type="Proteomes" id="UP000675880">
    <property type="component" value="Unassembled WGS sequence"/>
</dbReference>
<evidence type="ECO:0000256" key="2">
    <source>
        <dbReference type="ARBA" id="ARBA00009008"/>
    </source>
</evidence>
<evidence type="ECO:0000313" key="9">
    <source>
        <dbReference type="EMBL" id="CAE6697629.1"/>
    </source>
</evidence>
<evidence type="ECO:0000256" key="8">
    <source>
        <dbReference type="SAM" id="MobiDB-lite"/>
    </source>
</evidence>
<gene>
    <name evidence="9" type="ORF">NSPZN2_10543</name>
</gene>
<feature type="region of interest" description="Disordered" evidence="8">
    <location>
        <begin position="148"/>
        <end position="170"/>
    </location>
</feature>
<name>A0ABN7KK42_9BACT</name>
<protein>
    <submittedName>
        <fullName evidence="9">Cell division initiation protein DivIVA</fullName>
    </submittedName>
</protein>
<sequence length="170" mass="19423">MKITPIDIQQMVFQVKFRGYDRDEVNRFLEELALTVENANRENSLLREKLTATEQQVADLRRTEATLSNTLVSAQTLAEDVKRSAQREADLIVKEAELKASEIIRQARVSLTEMQRGVADLQKQRLMMVERFRSTLRSFERMLEVEESDAYQTDAASVEGKLAGESSPAR</sequence>
<evidence type="ECO:0000256" key="6">
    <source>
        <dbReference type="ARBA" id="ARBA00023306"/>
    </source>
</evidence>
<evidence type="ECO:0000256" key="1">
    <source>
        <dbReference type="ARBA" id="ARBA00004496"/>
    </source>
</evidence>